<comment type="caution">
    <text evidence="1">The sequence shown here is derived from an EMBL/GenBank/DDBJ whole genome shotgun (WGS) entry which is preliminary data.</text>
</comment>
<dbReference type="Proteomes" id="UP001597545">
    <property type="component" value="Unassembled WGS sequence"/>
</dbReference>
<accession>A0ABW5KPN0</accession>
<sequence length="373" mass="41522">MKTLDIELLETLTTVNSTPALSIYLPVHRNLPESAQDHLTLKNLLRDIRAQMSNDQQHVIEKLIEPIEKLLNEKSFSRGKQGTLAIFSSADVFETIFLPEVYPSAFYYDDCFYVVPLLAFTSINSSFYLLALGKNHVRLFEGDCYGLEEITLEDHIPTTMKEALGDDLTDNHLHGAAGGSAGIHGYMEITDEKVTDNTRFFRIVDREIDETYCKHRKIPLLLAALPENISLFQSLSKNECLVPDAISLNADGMDKSDLHRRALHILETQRQLALQKQINRYAVGKSEHLATDAIADIAVNAMDGRIERLFVAAGKRFPGTVSLSDRKIKPDTGSSGDIINKIALLTYKNGGKIHTLAHAEGAFPEGIGALNRF</sequence>
<dbReference type="Pfam" id="PF18845">
    <property type="entry name" value="baeRF_family3"/>
    <property type="match status" value="1"/>
</dbReference>
<organism evidence="1 2">
    <name type="scientific">Sphingobacterium suaedae</name>
    <dbReference type="NCBI Taxonomy" id="1686402"/>
    <lineage>
        <taxon>Bacteria</taxon>
        <taxon>Pseudomonadati</taxon>
        <taxon>Bacteroidota</taxon>
        <taxon>Sphingobacteriia</taxon>
        <taxon>Sphingobacteriales</taxon>
        <taxon>Sphingobacteriaceae</taxon>
        <taxon>Sphingobacterium</taxon>
    </lineage>
</organism>
<dbReference type="InterPro" id="IPR041289">
    <property type="entry name" value="Bact_RF_family3"/>
</dbReference>
<evidence type="ECO:0000313" key="2">
    <source>
        <dbReference type="Proteomes" id="UP001597545"/>
    </source>
</evidence>
<keyword evidence="2" id="KW-1185">Reference proteome</keyword>
<protein>
    <recommendedName>
        <fullName evidence="3">Nucleoid-associated protein</fullName>
    </recommendedName>
</protein>
<reference evidence="2" key="1">
    <citation type="journal article" date="2019" name="Int. J. Syst. Evol. Microbiol.">
        <title>The Global Catalogue of Microorganisms (GCM) 10K type strain sequencing project: providing services to taxonomists for standard genome sequencing and annotation.</title>
        <authorList>
            <consortium name="The Broad Institute Genomics Platform"/>
            <consortium name="The Broad Institute Genome Sequencing Center for Infectious Disease"/>
            <person name="Wu L."/>
            <person name="Ma J."/>
        </authorList>
    </citation>
    <scope>NUCLEOTIDE SEQUENCE [LARGE SCALE GENOMIC DNA]</scope>
    <source>
        <strain evidence="2">KCTC 42662</strain>
    </source>
</reference>
<evidence type="ECO:0008006" key="3">
    <source>
        <dbReference type="Google" id="ProtNLM"/>
    </source>
</evidence>
<evidence type="ECO:0000313" key="1">
    <source>
        <dbReference type="EMBL" id="MFD2549730.1"/>
    </source>
</evidence>
<dbReference type="EMBL" id="JBHULR010000020">
    <property type="protein sequence ID" value="MFD2549730.1"/>
    <property type="molecule type" value="Genomic_DNA"/>
</dbReference>
<proteinExistence type="predicted"/>
<name>A0ABW5KPN0_9SPHI</name>
<dbReference type="RefSeq" id="WP_380906049.1">
    <property type="nucleotide sequence ID" value="NZ_JBHUEG010000019.1"/>
</dbReference>
<gene>
    <name evidence="1" type="ORF">ACFSR5_18950</name>
</gene>